<dbReference type="AlphaFoldDB" id="T1KGC5"/>
<dbReference type="HOGENOM" id="CLU_495480_0_0_1"/>
<feature type="region of interest" description="Disordered" evidence="1">
    <location>
        <begin position="565"/>
        <end position="606"/>
    </location>
</feature>
<dbReference type="GO" id="GO:0005576">
    <property type="term" value="C:extracellular region"/>
    <property type="evidence" value="ECO:0007669"/>
    <property type="project" value="TreeGrafter"/>
</dbReference>
<evidence type="ECO:0000256" key="1">
    <source>
        <dbReference type="SAM" id="MobiDB-lite"/>
    </source>
</evidence>
<keyword evidence="4" id="KW-1185">Reference proteome</keyword>
<dbReference type="PANTHER" id="PTHR23199:SF7">
    <property type="entry name" value="RE45222P"/>
    <property type="match status" value="1"/>
</dbReference>
<dbReference type="EnsemblMetazoa" id="tetur11g00320.1">
    <property type="protein sequence ID" value="tetur11g00320.1"/>
    <property type="gene ID" value="tetur11g00320"/>
</dbReference>
<dbReference type="GO" id="GO:0008083">
    <property type="term" value="F:growth factor activity"/>
    <property type="evidence" value="ECO:0007669"/>
    <property type="project" value="TreeGrafter"/>
</dbReference>
<sequence length="655" mass="71285">MNVNKVLIVIINLTVVLIVHGSTTDQQQPPGYFAFEKATRTHGVPPRVLKPPYLPANVPCPGAIKSDYRLSPKDTLCGDLNKGYVPLNPMLQTITGQPYPFELIKNKTLHFLARSLPFLKQDINNIPKVAKIPTDTKLGINNDFVPSNVDKGMNNGNYDYSGNHVIKKRSLANFTNLRWDLLREAKLGGHGFNYTEARQKVCEQNDGMLCQVMSALGGGSQVSSGLLNTLSSAAQVMTAASNAANTAQSLSSLASLIQQFSGSGSTSGSSSSTSGSSTPSSASLTSLGSSGSSGSSGTSEVSKSMFTQVLSLLASLNANSGSTSSLSTTTNNFSPLSAIVDYLMNVNPTAISSLLPARRKKPLDFEDIAAEAMTVSQVPPTPCPSIEEYVAPVYARNYQGVWKYVVQIPHEGYFTQTVQKTSCVKGRCDFMEGVCHESPRWVSLLVAEIFYPQPKFNNLIASPSEVKSYTVNPNMQVMNKPKHQKTANHHVNMAHLNQMKHSLHGYTMNPMSHHLTGNGQPMSYPEIDQYLNRKIGYREEPFVTDEHGRLAKPRMMRMYNDEEKAQIVSSSHSASAPAASPPSPPSSSSSTSTTSSNRKTETVKDEECDGHDAVGCYQMRVYYDWFLIPGSCKCWKKTASQGSSLDTLKKLFIGK</sequence>
<evidence type="ECO:0000256" key="2">
    <source>
        <dbReference type="SAM" id="SignalP"/>
    </source>
</evidence>
<feature type="region of interest" description="Disordered" evidence="1">
    <location>
        <begin position="266"/>
        <end position="299"/>
    </location>
</feature>
<dbReference type="EMBL" id="CAEY01000065">
    <property type="status" value="NOT_ANNOTATED_CDS"/>
    <property type="molecule type" value="Genomic_DNA"/>
</dbReference>
<dbReference type="InterPro" id="IPR052444">
    <property type="entry name" value="Spz/Toll_ligand-like"/>
</dbReference>
<proteinExistence type="predicted"/>
<name>T1KGC5_TETUR</name>
<dbReference type="GO" id="GO:0045087">
    <property type="term" value="P:innate immune response"/>
    <property type="evidence" value="ECO:0007669"/>
    <property type="project" value="TreeGrafter"/>
</dbReference>
<dbReference type="GO" id="GO:0005121">
    <property type="term" value="F:Toll binding"/>
    <property type="evidence" value="ECO:0007669"/>
    <property type="project" value="TreeGrafter"/>
</dbReference>
<feature type="compositionally biased region" description="Low complexity" evidence="1">
    <location>
        <begin position="586"/>
        <end position="596"/>
    </location>
</feature>
<evidence type="ECO:0000313" key="4">
    <source>
        <dbReference type="Proteomes" id="UP000015104"/>
    </source>
</evidence>
<dbReference type="PANTHER" id="PTHR23199">
    <property type="entry name" value="NEUROTROPHIN 1-RELATED"/>
    <property type="match status" value="1"/>
</dbReference>
<feature type="compositionally biased region" description="Low complexity" evidence="1">
    <location>
        <begin position="569"/>
        <end position="578"/>
    </location>
</feature>
<dbReference type="STRING" id="32264.T1KGC5"/>
<feature type="chain" id="PRO_5004580675" description="Spaetzle domain-containing protein" evidence="2">
    <location>
        <begin position="22"/>
        <end position="655"/>
    </location>
</feature>
<accession>T1KGC5</accession>
<dbReference type="GO" id="GO:0021556">
    <property type="term" value="P:central nervous system formation"/>
    <property type="evidence" value="ECO:0007669"/>
    <property type="project" value="TreeGrafter"/>
</dbReference>
<keyword evidence="2" id="KW-0732">Signal</keyword>
<dbReference type="InterPro" id="IPR029034">
    <property type="entry name" value="Cystine-knot_cytokine"/>
</dbReference>
<evidence type="ECO:0000313" key="3">
    <source>
        <dbReference type="EnsemblMetazoa" id="tetur11g00320.1"/>
    </source>
</evidence>
<evidence type="ECO:0008006" key="5">
    <source>
        <dbReference type="Google" id="ProtNLM"/>
    </source>
</evidence>
<dbReference type="eggNOG" id="ENOG502R34D">
    <property type="taxonomic scope" value="Eukaryota"/>
</dbReference>
<dbReference type="Gene3D" id="2.10.90.10">
    <property type="entry name" value="Cystine-knot cytokines"/>
    <property type="match status" value="1"/>
</dbReference>
<dbReference type="Proteomes" id="UP000015104">
    <property type="component" value="Unassembled WGS sequence"/>
</dbReference>
<reference evidence="3" key="2">
    <citation type="submission" date="2015-06" db="UniProtKB">
        <authorList>
            <consortium name="EnsemblMetazoa"/>
        </authorList>
    </citation>
    <scope>IDENTIFICATION</scope>
</reference>
<organism evidence="3 4">
    <name type="scientific">Tetranychus urticae</name>
    <name type="common">Two-spotted spider mite</name>
    <dbReference type="NCBI Taxonomy" id="32264"/>
    <lineage>
        <taxon>Eukaryota</taxon>
        <taxon>Metazoa</taxon>
        <taxon>Ecdysozoa</taxon>
        <taxon>Arthropoda</taxon>
        <taxon>Chelicerata</taxon>
        <taxon>Arachnida</taxon>
        <taxon>Acari</taxon>
        <taxon>Acariformes</taxon>
        <taxon>Trombidiformes</taxon>
        <taxon>Prostigmata</taxon>
        <taxon>Eleutherengona</taxon>
        <taxon>Raphignathae</taxon>
        <taxon>Tetranychoidea</taxon>
        <taxon>Tetranychidae</taxon>
        <taxon>Tetranychus</taxon>
    </lineage>
</organism>
<feature type="signal peptide" evidence="2">
    <location>
        <begin position="1"/>
        <end position="21"/>
    </location>
</feature>
<dbReference type="SUPFAM" id="SSF57501">
    <property type="entry name" value="Cystine-knot cytokines"/>
    <property type="match status" value="1"/>
</dbReference>
<reference evidence="4" key="1">
    <citation type="submission" date="2011-08" db="EMBL/GenBank/DDBJ databases">
        <authorList>
            <person name="Rombauts S."/>
        </authorList>
    </citation>
    <scope>NUCLEOTIDE SEQUENCE</scope>
    <source>
        <strain evidence="4">London</strain>
    </source>
</reference>
<protein>
    <recommendedName>
        <fullName evidence="5">Spaetzle domain-containing protein</fullName>
    </recommendedName>
</protein>